<keyword evidence="3" id="KW-1185">Reference proteome</keyword>
<evidence type="ECO:0000313" key="3">
    <source>
        <dbReference type="Proteomes" id="UP000023152"/>
    </source>
</evidence>
<accession>X6L9B3</accession>
<evidence type="ECO:0000313" key="2">
    <source>
        <dbReference type="EMBL" id="ETN97314.1"/>
    </source>
</evidence>
<organism evidence="2 3">
    <name type="scientific">Reticulomyxa filosa</name>
    <dbReference type="NCBI Taxonomy" id="46433"/>
    <lineage>
        <taxon>Eukaryota</taxon>
        <taxon>Sar</taxon>
        <taxon>Rhizaria</taxon>
        <taxon>Retaria</taxon>
        <taxon>Foraminifera</taxon>
        <taxon>Monothalamids</taxon>
        <taxon>Reticulomyxidae</taxon>
        <taxon>Reticulomyxa</taxon>
    </lineage>
</organism>
<sequence>MKALLVLMVLHVSNAFVVLSSASEMNTSNCSWTNSQRYFTQHINMNILALSRNMLLNHLWKFETLAYGQFLQLCNNIASASSLQISNNELMQSTNDIIRLALQNVIHIYFDNTTDITQMDIYSSNIQVLIVTKRLNGKKKMIIKKKKKGRFTYIKRYEEEMINCVCYGFYLEMI</sequence>
<keyword evidence="1" id="KW-0732">Signal</keyword>
<dbReference type="AlphaFoldDB" id="X6L9B3"/>
<gene>
    <name evidence="2" type="ORF">RFI_40217</name>
</gene>
<comment type="caution">
    <text evidence="2">The sequence shown here is derived from an EMBL/GenBank/DDBJ whole genome shotgun (WGS) entry which is preliminary data.</text>
</comment>
<proteinExistence type="predicted"/>
<dbReference type="Proteomes" id="UP000023152">
    <property type="component" value="Unassembled WGS sequence"/>
</dbReference>
<feature type="signal peptide" evidence="1">
    <location>
        <begin position="1"/>
        <end position="15"/>
    </location>
</feature>
<evidence type="ECO:0000256" key="1">
    <source>
        <dbReference type="SAM" id="SignalP"/>
    </source>
</evidence>
<name>X6L9B3_RETFI</name>
<reference evidence="2 3" key="1">
    <citation type="journal article" date="2013" name="Curr. Biol.">
        <title>The Genome of the Foraminiferan Reticulomyxa filosa.</title>
        <authorList>
            <person name="Glockner G."/>
            <person name="Hulsmann N."/>
            <person name="Schleicher M."/>
            <person name="Noegel A.A."/>
            <person name="Eichinger L."/>
            <person name="Gallinger C."/>
            <person name="Pawlowski J."/>
            <person name="Sierra R."/>
            <person name="Euteneuer U."/>
            <person name="Pillet L."/>
            <person name="Moustafa A."/>
            <person name="Platzer M."/>
            <person name="Groth M."/>
            <person name="Szafranski K."/>
            <person name="Schliwa M."/>
        </authorList>
    </citation>
    <scope>NUCLEOTIDE SEQUENCE [LARGE SCALE GENOMIC DNA]</scope>
</reference>
<protein>
    <submittedName>
        <fullName evidence="2">Uncharacterized protein</fullName>
    </submittedName>
</protein>
<dbReference type="EMBL" id="ASPP01050106">
    <property type="protein sequence ID" value="ETN97314.1"/>
    <property type="molecule type" value="Genomic_DNA"/>
</dbReference>
<feature type="chain" id="PRO_5012090771" evidence="1">
    <location>
        <begin position="16"/>
        <end position="174"/>
    </location>
</feature>